<dbReference type="HOGENOM" id="CLU_1473528_0_0_6"/>
<gene>
    <name evidence="2" type="ordered locus">Maqu_0650</name>
</gene>
<dbReference type="KEGG" id="maq:Maqu_0650"/>
<evidence type="ECO:0000313" key="2">
    <source>
        <dbReference type="EMBL" id="ABM17748.1"/>
    </source>
</evidence>
<evidence type="ECO:0000256" key="1">
    <source>
        <dbReference type="SAM" id="MobiDB-lite"/>
    </source>
</evidence>
<sequence length="187" mass="20845">MSVASLIARKLGQPVTPVTRRENTGVTAVALGREGRNPCNPCNPTKTRYTEKKPEPVNPDALLNEIARTLQSNPARLRALLDSDDMQDIAEGATSRANLLAYFRLMRSHGHPLADDTPEPTRQPESRPGHVELMQAWKPAHDELINHLMACKACYAPRARYCTEGADLRRVYLESYTNSTNPTRAKQ</sequence>
<reference evidence="3" key="1">
    <citation type="journal article" date="2011" name="Appl. Environ. Microbiol.">
        <title>Genomic potential of Marinobacter aquaeolei, a biogeochemical 'opportunitroph'.</title>
        <authorList>
            <person name="Singer E."/>
            <person name="Webb E.A."/>
            <person name="Nelson W.C."/>
            <person name="Heidelberg J.F."/>
            <person name="Ivanova N."/>
            <person name="Pati A."/>
            <person name="Edwards K.J."/>
        </authorList>
    </citation>
    <scope>NUCLEOTIDE SEQUENCE [LARGE SCALE GENOMIC DNA]</scope>
    <source>
        <strain evidence="3">ATCC 700491 / DSM 11845 / VT8</strain>
    </source>
</reference>
<dbReference type="OrthoDB" id="6372121at2"/>
<dbReference type="EMBL" id="CP000514">
    <property type="protein sequence ID" value="ABM17748.1"/>
    <property type="molecule type" value="Genomic_DNA"/>
</dbReference>
<proteinExistence type="predicted"/>
<accession>A1TYC9</accession>
<feature type="region of interest" description="Disordered" evidence="1">
    <location>
        <begin position="37"/>
        <end position="58"/>
    </location>
</feature>
<evidence type="ECO:0000313" key="3">
    <source>
        <dbReference type="Proteomes" id="UP000000998"/>
    </source>
</evidence>
<organism evidence="2 3">
    <name type="scientific">Marinobacter nauticus (strain ATCC 700491 / DSM 11845 / VT8)</name>
    <name type="common">Marinobacter aquaeolei</name>
    <dbReference type="NCBI Taxonomy" id="351348"/>
    <lineage>
        <taxon>Bacteria</taxon>
        <taxon>Pseudomonadati</taxon>
        <taxon>Pseudomonadota</taxon>
        <taxon>Gammaproteobacteria</taxon>
        <taxon>Pseudomonadales</taxon>
        <taxon>Marinobacteraceae</taxon>
        <taxon>Marinobacter</taxon>
    </lineage>
</organism>
<name>A1TYC9_MARN8</name>
<dbReference type="AlphaFoldDB" id="A1TYC9"/>
<dbReference type="RefSeq" id="WP_011784181.1">
    <property type="nucleotide sequence ID" value="NC_008740.1"/>
</dbReference>
<dbReference type="Proteomes" id="UP000000998">
    <property type="component" value="Chromosome"/>
</dbReference>
<dbReference type="STRING" id="351348.Maqu_0650"/>
<protein>
    <submittedName>
        <fullName evidence="2">Uncharacterized protein</fullName>
    </submittedName>
</protein>